<evidence type="ECO:0000256" key="1">
    <source>
        <dbReference type="ARBA" id="ARBA00023002"/>
    </source>
</evidence>
<feature type="domain" description="3-hydroxyisobutyrate dehydrogenase-like NAD-binding" evidence="5">
    <location>
        <begin position="175"/>
        <end position="295"/>
    </location>
</feature>
<dbReference type="InterPro" id="IPR006115">
    <property type="entry name" value="6PGDH_NADP-bd"/>
</dbReference>
<dbReference type="Pfam" id="PF03446">
    <property type="entry name" value="NAD_binding_2"/>
    <property type="match status" value="1"/>
</dbReference>
<dbReference type="GO" id="GO:0050661">
    <property type="term" value="F:NADP binding"/>
    <property type="evidence" value="ECO:0007669"/>
    <property type="project" value="InterPro"/>
</dbReference>
<dbReference type="GO" id="GO:0016491">
    <property type="term" value="F:oxidoreductase activity"/>
    <property type="evidence" value="ECO:0007669"/>
    <property type="project" value="UniProtKB-KW"/>
</dbReference>
<dbReference type="GO" id="GO:0051287">
    <property type="term" value="F:NAD binding"/>
    <property type="evidence" value="ECO:0007669"/>
    <property type="project" value="InterPro"/>
</dbReference>
<dbReference type="PANTHER" id="PTHR43580">
    <property type="entry name" value="OXIDOREDUCTASE GLYR1-RELATED"/>
    <property type="match status" value="1"/>
</dbReference>
<dbReference type="InterPro" id="IPR029154">
    <property type="entry name" value="HIBADH-like_NADP-bd"/>
</dbReference>
<name>A0A1H2PQW5_9BURK</name>
<dbReference type="InterPro" id="IPR013328">
    <property type="entry name" value="6PGD_dom2"/>
</dbReference>
<evidence type="ECO:0000313" key="6">
    <source>
        <dbReference type="EMBL" id="SDV49263.1"/>
    </source>
</evidence>
<feature type="active site" evidence="3">
    <location>
        <position position="181"/>
    </location>
</feature>
<organism evidence="6 7">
    <name type="scientific">Chitinasiproducens palmae</name>
    <dbReference type="NCBI Taxonomy" id="1770053"/>
    <lineage>
        <taxon>Bacteria</taxon>
        <taxon>Pseudomonadati</taxon>
        <taxon>Pseudomonadota</taxon>
        <taxon>Betaproteobacteria</taxon>
        <taxon>Burkholderiales</taxon>
        <taxon>Burkholderiaceae</taxon>
        <taxon>Chitinasiproducens</taxon>
    </lineage>
</organism>
<evidence type="ECO:0000259" key="4">
    <source>
        <dbReference type="Pfam" id="PF03446"/>
    </source>
</evidence>
<evidence type="ECO:0000256" key="2">
    <source>
        <dbReference type="ARBA" id="ARBA00023027"/>
    </source>
</evidence>
<proteinExistence type="predicted"/>
<protein>
    <submittedName>
        <fullName evidence="6">3-hydroxyisobutyrate dehydrogenase</fullName>
    </submittedName>
</protein>
<dbReference type="InterPro" id="IPR008927">
    <property type="entry name" value="6-PGluconate_DH-like_C_sf"/>
</dbReference>
<feature type="domain" description="6-phosphogluconate dehydrogenase NADP-binding" evidence="4">
    <location>
        <begin position="11"/>
        <end position="171"/>
    </location>
</feature>
<dbReference type="STRING" id="1770053.SAMN05216551_107195"/>
<dbReference type="Gene3D" id="3.40.50.720">
    <property type="entry name" value="NAD(P)-binding Rossmann-like Domain"/>
    <property type="match status" value="1"/>
</dbReference>
<dbReference type="Pfam" id="PF14833">
    <property type="entry name" value="NAD_binding_11"/>
    <property type="match status" value="1"/>
</dbReference>
<accession>A0A1H2PQW5</accession>
<dbReference type="SUPFAM" id="SSF48179">
    <property type="entry name" value="6-phosphogluconate dehydrogenase C-terminal domain-like"/>
    <property type="match status" value="1"/>
</dbReference>
<evidence type="ECO:0000259" key="5">
    <source>
        <dbReference type="Pfam" id="PF14833"/>
    </source>
</evidence>
<dbReference type="AlphaFoldDB" id="A0A1H2PQW5"/>
<evidence type="ECO:0000313" key="7">
    <source>
        <dbReference type="Proteomes" id="UP000243719"/>
    </source>
</evidence>
<dbReference type="PIRSF" id="PIRSF000103">
    <property type="entry name" value="HIBADH"/>
    <property type="match status" value="1"/>
</dbReference>
<evidence type="ECO:0000256" key="3">
    <source>
        <dbReference type="PIRSR" id="PIRSR000103-1"/>
    </source>
</evidence>
<gene>
    <name evidence="6" type="ORF">SAMN05216551_107195</name>
</gene>
<keyword evidence="1" id="KW-0560">Oxidoreductase</keyword>
<dbReference type="OrthoDB" id="9777604at2"/>
<dbReference type="Gene3D" id="1.10.1040.10">
    <property type="entry name" value="N-(1-d-carboxylethyl)-l-norvaline Dehydrogenase, domain 2"/>
    <property type="match status" value="1"/>
</dbReference>
<dbReference type="RefSeq" id="WP_091909064.1">
    <property type="nucleotide sequence ID" value="NZ_FNLO01000007.1"/>
</dbReference>
<dbReference type="Proteomes" id="UP000243719">
    <property type="component" value="Unassembled WGS sequence"/>
</dbReference>
<dbReference type="InterPro" id="IPR036291">
    <property type="entry name" value="NAD(P)-bd_dom_sf"/>
</dbReference>
<sequence length="323" mass="33049">MPSSQNTARRVAVLGLGSMGGAIAKVLLDSNGPDNLVVWNRSPGRADALVATGATRADSPADAAQRADVLITMLANDAAVEAVALGEGGLVQTMQPGQIHVSMSTISIALAERLTAAHRDAGHRFVTAPVLGRPDVAAQGKLFVAAAGEPATVAEIEPVLATIGQKVFKVGDMPGEAVLTKLIANFLISTVIESLGEAVALGRKGGIAPEQLLEVLTGSIFGAPVVNTYGKLIVEQAFSPAGFALPLGQKDNRLVLEAADALGAALPFANVLRDRFVSARGRGWDNLDWSAVARLPALDAGLDAGPDARLQAGMDSSAGDTEA</sequence>
<dbReference type="SUPFAM" id="SSF51735">
    <property type="entry name" value="NAD(P)-binding Rossmann-fold domains"/>
    <property type="match status" value="1"/>
</dbReference>
<dbReference type="InterPro" id="IPR051265">
    <property type="entry name" value="HIBADH-related_NP60_sf"/>
</dbReference>
<reference evidence="7" key="1">
    <citation type="submission" date="2016-09" db="EMBL/GenBank/DDBJ databases">
        <authorList>
            <person name="Varghese N."/>
            <person name="Submissions S."/>
        </authorList>
    </citation>
    <scope>NUCLEOTIDE SEQUENCE [LARGE SCALE GENOMIC DNA]</scope>
    <source>
        <strain evidence="7">JS23</strain>
    </source>
</reference>
<dbReference type="InterPro" id="IPR015815">
    <property type="entry name" value="HIBADH-related"/>
</dbReference>
<dbReference type="PANTHER" id="PTHR43580:SF2">
    <property type="entry name" value="CYTOKINE-LIKE NUCLEAR FACTOR N-PAC"/>
    <property type="match status" value="1"/>
</dbReference>
<dbReference type="EMBL" id="FNLO01000007">
    <property type="protein sequence ID" value="SDV49263.1"/>
    <property type="molecule type" value="Genomic_DNA"/>
</dbReference>
<keyword evidence="7" id="KW-1185">Reference proteome</keyword>
<keyword evidence="2" id="KW-0520">NAD</keyword>